<gene>
    <name evidence="3" type="ORF">QYE76_024649</name>
</gene>
<organism evidence="3 4">
    <name type="scientific">Lolium multiflorum</name>
    <name type="common">Italian ryegrass</name>
    <name type="synonym">Lolium perenne subsp. multiflorum</name>
    <dbReference type="NCBI Taxonomy" id="4521"/>
    <lineage>
        <taxon>Eukaryota</taxon>
        <taxon>Viridiplantae</taxon>
        <taxon>Streptophyta</taxon>
        <taxon>Embryophyta</taxon>
        <taxon>Tracheophyta</taxon>
        <taxon>Spermatophyta</taxon>
        <taxon>Magnoliopsida</taxon>
        <taxon>Liliopsida</taxon>
        <taxon>Poales</taxon>
        <taxon>Poaceae</taxon>
        <taxon>BOP clade</taxon>
        <taxon>Pooideae</taxon>
        <taxon>Poodae</taxon>
        <taxon>Poeae</taxon>
        <taxon>Poeae Chloroplast Group 2 (Poeae type)</taxon>
        <taxon>Loliodinae</taxon>
        <taxon>Loliinae</taxon>
        <taxon>Lolium</taxon>
    </lineage>
</organism>
<sequence>MMPKRRTIGYTKPYPNEYELIPLPPKYRLPDFTKFSGSDGSSSIEHVSRYLAQLGTISASDELRVRFFAQSLTGSAFGWYTSLPPDSIRTWKQLEEQFHIQYHSEASEAGIADLAQVRGETVSEYIQRFRTIRNRCYSVHVSEKEAVELAVVGLSSSIKDVASQADYPSLAHMVQKLSAYEQRHPDVYQDKFKRAVVLVEADEDEGAAGDQEVAVAEWTRAASPVSCKWVKPQGPPKGFDFDVTKAEQIFDLLLKEKQLKGVASAGPNGDRKGRLIFNQYAMKVDTHPFPAVNMVECTYPGGCQPDFSCNINMVGPGHHSGKDGDEGSCSHSKDTEEPLHAIGSVMMASATSQRER</sequence>
<protein>
    <recommendedName>
        <fullName evidence="2">Retrotransposon gag domain-containing protein</fullName>
    </recommendedName>
</protein>
<proteinExistence type="predicted"/>
<reference evidence="3" key="1">
    <citation type="submission" date="2023-07" db="EMBL/GenBank/DDBJ databases">
        <title>A chromosome-level genome assembly of Lolium multiflorum.</title>
        <authorList>
            <person name="Chen Y."/>
            <person name="Copetti D."/>
            <person name="Kolliker R."/>
            <person name="Studer B."/>
        </authorList>
    </citation>
    <scope>NUCLEOTIDE SEQUENCE</scope>
    <source>
        <strain evidence="3">02402/16</strain>
        <tissue evidence="3">Leaf</tissue>
    </source>
</reference>
<evidence type="ECO:0000256" key="1">
    <source>
        <dbReference type="SAM" id="MobiDB-lite"/>
    </source>
</evidence>
<dbReference type="EMBL" id="JAUUTY010000006">
    <property type="protein sequence ID" value="KAK1619132.1"/>
    <property type="molecule type" value="Genomic_DNA"/>
</dbReference>
<evidence type="ECO:0000313" key="3">
    <source>
        <dbReference type="EMBL" id="KAK1619132.1"/>
    </source>
</evidence>
<name>A0AAD8RDP3_LOLMU</name>
<dbReference type="InterPro" id="IPR005162">
    <property type="entry name" value="Retrotrans_gag_dom"/>
</dbReference>
<dbReference type="Pfam" id="PF03732">
    <property type="entry name" value="Retrotrans_gag"/>
    <property type="match status" value="1"/>
</dbReference>
<comment type="caution">
    <text evidence="3">The sequence shown here is derived from an EMBL/GenBank/DDBJ whole genome shotgun (WGS) entry which is preliminary data.</text>
</comment>
<feature type="domain" description="Retrotransposon gag" evidence="2">
    <location>
        <begin position="67"/>
        <end position="154"/>
    </location>
</feature>
<keyword evidence="4" id="KW-1185">Reference proteome</keyword>
<dbReference type="PANTHER" id="PTHR33223:SF8">
    <property type="entry name" value="OS04G0172440 PROTEIN"/>
    <property type="match status" value="1"/>
</dbReference>
<evidence type="ECO:0000313" key="4">
    <source>
        <dbReference type="Proteomes" id="UP001231189"/>
    </source>
</evidence>
<dbReference type="Proteomes" id="UP001231189">
    <property type="component" value="Unassembled WGS sequence"/>
</dbReference>
<dbReference type="AlphaFoldDB" id="A0AAD8RDP3"/>
<evidence type="ECO:0000259" key="2">
    <source>
        <dbReference type="Pfam" id="PF03732"/>
    </source>
</evidence>
<feature type="region of interest" description="Disordered" evidence="1">
    <location>
        <begin position="319"/>
        <end position="356"/>
    </location>
</feature>
<dbReference type="PANTHER" id="PTHR33223">
    <property type="entry name" value="CCHC-TYPE DOMAIN-CONTAINING PROTEIN"/>
    <property type="match status" value="1"/>
</dbReference>
<accession>A0AAD8RDP3</accession>